<gene>
    <name evidence="4" type="ORF">HD595_004561</name>
</gene>
<evidence type="ECO:0000256" key="1">
    <source>
        <dbReference type="ARBA" id="ARBA00023125"/>
    </source>
</evidence>
<dbReference type="PANTHER" id="PTHR30055">
    <property type="entry name" value="HTH-TYPE TRANSCRIPTIONAL REGULATOR RUTR"/>
    <property type="match status" value="1"/>
</dbReference>
<comment type="caution">
    <text evidence="4">The sequence shown here is derived from an EMBL/GenBank/DDBJ whole genome shotgun (WGS) entry which is preliminary data.</text>
</comment>
<dbReference type="PROSITE" id="PS50977">
    <property type="entry name" value="HTH_TETR_2"/>
    <property type="match status" value="1"/>
</dbReference>
<reference evidence="4 5" key="1">
    <citation type="submission" date="2022-06" db="EMBL/GenBank/DDBJ databases">
        <title>Sequencing the genomes of 1000 actinobacteria strains.</title>
        <authorList>
            <person name="Klenk H.-P."/>
        </authorList>
    </citation>
    <scope>NUCLEOTIDE SEQUENCE [LARGE SCALE GENOMIC DNA]</scope>
    <source>
        <strain evidence="4 5">DSM 44170</strain>
    </source>
</reference>
<dbReference type="InterPro" id="IPR036271">
    <property type="entry name" value="Tet_transcr_reg_TetR-rel_C_sf"/>
</dbReference>
<name>A0ABT1K605_9ACTN</name>
<dbReference type="PANTHER" id="PTHR30055:SF209">
    <property type="entry name" value="POSSIBLE TRANSCRIPTIONAL REGULATORY PROTEIN (PROBABLY TETR-FAMILY)"/>
    <property type="match status" value="1"/>
</dbReference>
<dbReference type="InterPro" id="IPR001647">
    <property type="entry name" value="HTH_TetR"/>
</dbReference>
<keyword evidence="5" id="KW-1185">Reference proteome</keyword>
<dbReference type="SUPFAM" id="SSF48498">
    <property type="entry name" value="Tetracyclin repressor-like, C-terminal domain"/>
    <property type="match status" value="1"/>
</dbReference>
<evidence type="ECO:0000256" key="2">
    <source>
        <dbReference type="PROSITE-ProRule" id="PRU00335"/>
    </source>
</evidence>
<dbReference type="Gene3D" id="1.10.357.10">
    <property type="entry name" value="Tetracycline Repressor, domain 2"/>
    <property type="match status" value="1"/>
</dbReference>
<organism evidence="4 5">
    <name type="scientific">Nonomuraea roseoviolacea subsp. carminata</name>
    <dbReference type="NCBI Taxonomy" id="160689"/>
    <lineage>
        <taxon>Bacteria</taxon>
        <taxon>Bacillati</taxon>
        <taxon>Actinomycetota</taxon>
        <taxon>Actinomycetes</taxon>
        <taxon>Streptosporangiales</taxon>
        <taxon>Streptosporangiaceae</taxon>
        <taxon>Nonomuraea</taxon>
    </lineage>
</organism>
<dbReference type="InterPro" id="IPR009057">
    <property type="entry name" value="Homeodomain-like_sf"/>
</dbReference>
<dbReference type="InterPro" id="IPR050109">
    <property type="entry name" value="HTH-type_TetR-like_transc_reg"/>
</dbReference>
<evidence type="ECO:0000313" key="4">
    <source>
        <dbReference type="EMBL" id="MCP2348439.1"/>
    </source>
</evidence>
<proteinExistence type="predicted"/>
<keyword evidence="1 2" id="KW-0238">DNA-binding</keyword>
<dbReference type="Proteomes" id="UP001320766">
    <property type="component" value="Unassembled WGS sequence"/>
</dbReference>
<dbReference type="SUPFAM" id="SSF46689">
    <property type="entry name" value="Homeodomain-like"/>
    <property type="match status" value="1"/>
</dbReference>
<accession>A0ABT1K605</accession>
<dbReference type="PRINTS" id="PR00455">
    <property type="entry name" value="HTHTETR"/>
</dbReference>
<dbReference type="EMBL" id="JAMZEC010000001">
    <property type="protein sequence ID" value="MCP2348439.1"/>
    <property type="molecule type" value="Genomic_DNA"/>
</dbReference>
<dbReference type="Pfam" id="PF00440">
    <property type="entry name" value="TetR_N"/>
    <property type="match status" value="1"/>
</dbReference>
<evidence type="ECO:0000259" key="3">
    <source>
        <dbReference type="PROSITE" id="PS50977"/>
    </source>
</evidence>
<feature type="DNA-binding region" description="H-T-H motif" evidence="2">
    <location>
        <begin position="44"/>
        <end position="63"/>
    </location>
</feature>
<sequence length="210" mass="22772">MCGRELLPVLGQPQPERADAARNRRRIIDVASRLVAERGAHQLSLDEVAREAGVGVGTVYRRFGDRTGLVFALIDEHERRFQAAFMTGPPPVGPGAPPEVRLRAFLRALVDRTVAQQDIYLLLDLAAAKGRHGGPYRIHHTHVAALLAEARPDIDAAFFADALLASVNVRLIRHQLDERGRSVEEVKSGLDALSAAVLHAPRGGRPGGEA</sequence>
<protein>
    <submittedName>
        <fullName evidence="4">AcrR family transcriptional regulator</fullName>
    </submittedName>
</protein>
<feature type="domain" description="HTH tetR-type" evidence="3">
    <location>
        <begin position="21"/>
        <end position="81"/>
    </location>
</feature>
<dbReference type="RefSeq" id="WP_253772174.1">
    <property type="nucleotide sequence ID" value="NZ_BAAAVE010000006.1"/>
</dbReference>
<evidence type="ECO:0000313" key="5">
    <source>
        <dbReference type="Proteomes" id="UP001320766"/>
    </source>
</evidence>